<dbReference type="Pfam" id="PF19200">
    <property type="entry name" value="MupG_N"/>
    <property type="match status" value="1"/>
</dbReference>
<sequence length="349" mass="39585">MLGFSVFLGDSFDEKYIETMLSEGFKYVFTSLQMPEDDPRIYLSKLKELVSIIDGRAEIIADVNPSTFENLGLSYKEPKKLREIGIDLIRLDISLNPEDIALLLTDMKVVCNASTDAIALLKALRVQNTNLQNVMVAHNYYPRPETGLDEEFFVKQNENIKNEFPEVSIMAFVPGTSMRGPVFKGLPTLENHRAVHPLKATYDLLKLGVDDVCIGDSSIDQETIFQFNTYFHDGIVSLHVEHVSEHLDKMLGTVFHNRQDQARDVIRAEEARKHNHDEVEPYNVIDRNKGSITVDNSLYGRYMNELQITKVALPSNEAVNVIGYVKDRDKDCIDMIEAGCAFQFIKGED</sequence>
<feature type="domain" description="6-phospho-N-acetylmuramidase C-terminal" evidence="1">
    <location>
        <begin position="241"/>
        <end position="344"/>
    </location>
</feature>
<dbReference type="Gene3D" id="2.40.100.10">
    <property type="entry name" value="Cyclophilin-like"/>
    <property type="match status" value="1"/>
</dbReference>
<dbReference type="PANTHER" id="PTHR38435">
    <property type="match status" value="1"/>
</dbReference>
<dbReference type="EMBL" id="LT906462">
    <property type="protein sequence ID" value="SNV57008.1"/>
    <property type="molecule type" value="Genomic_DNA"/>
</dbReference>
<protein>
    <submittedName>
        <fullName evidence="3">Outer surface protein</fullName>
    </submittedName>
</protein>
<dbReference type="InterPro" id="IPR008589">
    <property type="entry name" value="MupG"/>
</dbReference>
<dbReference type="InterPro" id="IPR043797">
    <property type="entry name" value="MupG_N"/>
</dbReference>
<dbReference type="AlphaFoldDB" id="A0A239YFJ3"/>
<dbReference type="InterPro" id="IPR013785">
    <property type="entry name" value="Aldolase_TIM"/>
</dbReference>
<dbReference type="PANTHER" id="PTHR38435:SF2">
    <property type="entry name" value="DUF871 DOMAIN-CONTAINING PROTEIN"/>
    <property type="match status" value="1"/>
</dbReference>
<proteinExistence type="predicted"/>
<dbReference type="Pfam" id="PF05913">
    <property type="entry name" value="MupG_C"/>
    <property type="match status" value="1"/>
</dbReference>
<accession>A0A239YFJ3</accession>
<dbReference type="SUPFAM" id="SSF50891">
    <property type="entry name" value="Cyclophilin-like"/>
    <property type="match status" value="1"/>
</dbReference>
<dbReference type="Gene3D" id="3.20.20.70">
    <property type="entry name" value="Aldolase class I"/>
    <property type="match status" value="1"/>
</dbReference>
<dbReference type="KEGG" id="sste:SAMEA4384403_0299"/>
<dbReference type="InterPro" id="IPR043894">
    <property type="entry name" value="MupG_C"/>
</dbReference>
<dbReference type="Proteomes" id="UP000242084">
    <property type="component" value="Chromosome 1"/>
</dbReference>
<dbReference type="SUPFAM" id="SSF51445">
    <property type="entry name" value="(Trans)glycosidases"/>
    <property type="match status" value="1"/>
</dbReference>
<organism evidence="3 4">
    <name type="scientific">Mammaliicoccus stepanovicii</name>
    <dbReference type="NCBI Taxonomy" id="643214"/>
    <lineage>
        <taxon>Bacteria</taxon>
        <taxon>Bacillati</taxon>
        <taxon>Bacillota</taxon>
        <taxon>Bacilli</taxon>
        <taxon>Bacillales</taxon>
        <taxon>Staphylococcaceae</taxon>
        <taxon>Mammaliicoccus</taxon>
    </lineage>
</organism>
<dbReference type="InterPro" id="IPR017853">
    <property type="entry name" value="GH"/>
</dbReference>
<dbReference type="RefSeq" id="WP_095085750.1">
    <property type="nucleotide sequence ID" value="NZ_BMDM01000007.1"/>
</dbReference>
<dbReference type="InterPro" id="IPR029000">
    <property type="entry name" value="Cyclophilin-like_dom_sf"/>
</dbReference>
<dbReference type="OrthoDB" id="5809921at2"/>
<reference evidence="3 4" key="1">
    <citation type="submission" date="2017-06" db="EMBL/GenBank/DDBJ databases">
        <authorList>
            <consortium name="Pathogen Informatics"/>
        </authorList>
    </citation>
    <scope>NUCLEOTIDE SEQUENCE [LARGE SCALE GENOMIC DNA]</scope>
    <source>
        <strain evidence="3 4">NCTC13839</strain>
    </source>
</reference>
<gene>
    <name evidence="3" type="ORF">SAMEA4384403_00299</name>
</gene>
<evidence type="ECO:0000313" key="4">
    <source>
        <dbReference type="Proteomes" id="UP000242084"/>
    </source>
</evidence>
<name>A0A239YFJ3_9STAP</name>
<keyword evidence="4" id="KW-1185">Reference proteome</keyword>
<evidence type="ECO:0000259" key="2">
    <source>
        <dbReference type="Pfam" id="PF19200"/>
    </source>
</evidence>
<evidence type="ECO:0000313" key="3">
    <source>
        <dbReference type="EMBL" id="SNV57008.1"/>
    </source>
</evidence>
<evidence type="ECO:0000259" key="1">
    <source>
        <dbReference type="Pfam" id="PF05913"/>
    </source>
</evidence>
<feature type="domain" description="6-phospho-N-acetylmuramidase N-terminal" evidence="2">
    <location>
        <begin position="2"/>
        <end position="227"/>
    </location>
</feature>